<keyword evidence="2" id="KW-1185">Reference proteome</keyword>
<dbReference type="InterPro" id="IPR032758">
    <property type="entry name" value="MqsA/HigA-2"/>
</dbReference>
<dbReference type="EMBL" id="AFNV02000003">
    <property type="protein sequence ID" value="ERJ20280.1"/>
    <property type="molecule type" value="Genomic_DNA"/>
</dbReference>
<name>U2ER96_9GAMM</name>
<dbReference type="Proteomes" id="UP000006242">
    <property type="component" value="Unassembled WGS sequence"/>
</dbReference>
<dbReference type="OrthoDB" id="7349669at2"/>
<gene>
    <name evidence="1" type="ORF">SSPSH_000390</name>
</gene>
<dbReference type="Gene3D" id="1.10.260.40">
    <property type="entry name" value="lambda repressor-like DNA-binding domains"/>
    <property type="match status" value="1"/>
</dbReference>
<dbReference type="SUPFAM" id="SSF47413">
    <property type="entry name" value="lambda repressor-like DNA-binding domains"/>
    <property type="match status" value="1"/>
</dbReference>
<evidence type="ECO:0000313" key="2">
    <source>
        <dbReference type="Proteomes" id="UP000006242"/>
    </source>
</evidence>
<organism evidence="1 2">
    <name type="scientific">Salinisphaera shabanensis E1L3A</name>
    <dbReference type="NCBI Taxonomy" id="1033802"/>
    <lineage>
        <taxon>Bacteria</taxon>
        <taxon>Pseudomonadati</taxon>
        <taxon>Pseudomonadota</taxon>
        <taxon>Gammaproteobacteria</taxon>
        <taxon>Salinisphaerales</taxon>
        <taxon>Salinisphaeraceae</taxon>
        <taxon>Salinisphaera</taxon>
    </lineage>
</organism>
<dbReference type="InterPro" id="IPR022452">
    <property type="entry name" value="MqsA"/>
</dbReference>
<dbReference type="Pfam" id="PF15731">
    <property type="entry name" value="MqsA_antitoxin"/>
    <property type="match status" value="1"/>
</dbReference>
<proteinExistence type="predicted"/>
<comment type="caution">
    <text evidence="1">The sequence shown here is derived from an EMBL/GenBank/DDBJ whole genome shotgun (WGS) entry which is preliminary data.</text>
</comment>
<dbReference type="AlphaFoldDB" id="U2ER96"/>
<dbReference type="InterPro" id="IPR010982">
    <property type="entry name" value="Lambda_DNA-bd_dom_sf"/>
</dbReference>
<sequence>MATKICPICGEGTLKSLKFYRRVDFNGEVYRIENLHSVCDTCGSEQADASQLKQNKRNMIAAKKKANGYLTGAEIRSLRAELKITQDIAAEMFGGGPVSFSKYENDDVFQSSSMDRILRLSVEVPGVFEYLARKAGLEEQLVGKWETVSAHTVGKKIKTTKVVDIYNYGNSPRYAA</sequence>
<dbReference type="eggNOG" id="COG1396">
    <property type="taxonomic scope" value="Bacteria"/>
</dbReference>
<dbReference type="STRING" id="1033802.SSPSH_000390"/>
<reference evidence="1 2" key="2">
    <citation type="journal article" date="2013" name="PLoS ONE">
        <title>INDIGO - INtegrated Data Warehouse of MIcrobial GenOmes with Examples from the Red Sea Extremophiles.</title>
        <authorList>
            <person name="Alam I."/>
            <person name="Antunes A."/>
            <person name="Kamau A.A."/>
            <person name="Ba Alawi W."/>
            <person name="Kalkatawi M."/>
            <person name="Stingl U."/>
            <person name="Bajic V.B."/>
        </authorList>
    </citation>
    <scope>NUCLEOTIDE SEQUENCE [LARGE SCALE GENOMIC DNA]</scope>
    <source>
        <strain evidence="1 2">E1L3A</strain>
    </source>
</reference>
<dbReference type="Gene3D" id="3.10.20.860">
    <property type="match status" value="1"/>
</dbReference>
<accession>U2ER96</accession>
<protein>
    <submittedName>
        <fullName evidence="1">Transcriptional regulator XRE family protein</fullName>
    </submittedName>
</protein>
<dbReference type="NCBIfam" id="TIGR03830">
    <property type="entry name" value="CxxCG_CxxCG_HTH"/>
    <property type="match status" value="1"/>
</dbReference>
<dbReference type="RefSeq" id="WP_006914450.1">
    <property type="nucleotide sequence ID" value="NZ_AFNV02000003.1"/>
</dbReference>
<evidence type="ECO:0000313" key="1">
    <source>
        <dbReference type="EMBL" id="ERJ20280.1"/>
    </source>
</evidence>
<reference evidence="1 2" key="1">
    <citation type="journal article" date="2011" name="J. Bacteriol.">
        <title>Genome sequence of Salinisphaera shabanensis, a gammaproteobacterium from the harsh, variable environment of the brine-seawater interface of the Shaban Deep in the Red Sea.</title>
        <authorList>
            <person name="Antunes A."/>
            <person name="Alam I."/>
            <person name="Bajic V.B."/>
            <person name="Stingl U."/>
        </authorList>
    </citation>
    <scope>NUCLEOTIDE SEQUENCE [LARGE SCALE GENOMIC DNA]</scope>
    <source>
        <strain evidence="1 2">E1L3A</strain>
    </source>
</reference>
<dbReference type="GO" id="GO:0003677">
    <property type="term" value="F:DNA binding"/>
    <property type="evidence" value="ECO:0007669"/>
    <property type="project" value="InterPro"/>
</dbReference>